<dbReference type="EMBL" id="DVNA01000004">
    <property type="protein sequence ID" value="HIU54219.1"/>
    <property type="molecule type" value="Genomic_DNA"/>
</dbReference>
<dbReference type="Pfam" id="PF00535">
    <property type="entry name" value="Glycos_transf_2"/>
    <property type="match status" value="1"/>
</dbReference>
<dbReference type="AlphaFoldDB" id="A0A9D1M5Y7"/>
<protein>
    <submittedName>
        <fullName evidence="2">Glycosyltransferase</fullName>
    </submittedName>
</protein>
<reference evidence="2" key="1">
    <citation type="submission" date="2020-10" db="EMBL/GenBank/DDBJ databases">
        <authorList>
            <person name="Gilroy R."/>
        </authorList>
    </citation>
    <scope>NUCLEOTIDE SEQUENCE</scope>
    <source>
        <strain evidence="2">CHK158-818</strain>
    </source>
</reference>
<evidence type="ECO:0000313" key="3">
    <source>
        <dbReference type="Proteomes" id="UP000824112"/>
    </source>
</evidence>
<dbReference type="SUPFAM" id="SSF53448">
    <property type="entry name" value="Nucleotide-diphospho-sugar transferases"/>
    <property type="match status" value="1"/>
</dbReference>
<dbReference type="Gene3D" id="3.90.550.10">
    <property type="entry name" value="Spore Coat Polysaccharide Biosynthesis Protein SpsA, Chain A"/>
    <property type="match status" value="1"/>
</dbReference>
<feature type="domain" description="Glycosyltransferase 2-like" evidence="1">
    <location>
        <begin position="7"/>
        <end position="159"/>
    </location>
</feature>
<proteinExistence type="predicted"/>
<accession>A0A9D1M5Y7</accession>
<dbReference type="InterPro" id="IPR029044">
    <property type="entry name" value="Nucleotide-diphossugar_trans"/>
</dbReference>
<dbReference type="Proteomes" id="UP000824112">
    <property type="component" value="Unassembled WGS sequence"/>
</dbReference>
<sequence>MNKPLFSVITVTYNAEQVVLPTLKSLSSQTCTDYEHLVIDGASTDRTLAVVKEFDSSRLRIICEPDKGLYDAMNKGMAAACGQYLLFLNAGDSFFDPQTLQSLKQQIEEASSPDIIYGETALCDDAGNLVGMRRLKAPEKLTWKSFRNGMLVCHQAFIAKREIAPPYDLTYRFSADFDWCIRCMKQAQTIHNSHRVLIRYLSEGLTTRNHKASLKERYRIMCRYYGRIPVSLLHLWFAVRYYYAKWIVGRV</sequence>
<dbReference type="InterPro" id="IPR001173">
    <property type="entry name" value="Glyco_trans_2-like"/>
</dbReference>
<gene>
    <name evidence="2" type="ORF">IAB03_00245</name>
</gene>
<dbReference type="PANTHER" id="PTHR22916">
    <property type="entry name" value="GLYCOSYLTRANSFERASE"/>
    <property type="match status" value="1"/>
</dbReference>
<reference evidence="2" key="2">
    <citation type="journal article" date="2021" name="PeerJ">
        <title>Extensive microbial diversity within the chicken gut microbiome revealed by metagenomics and culture.</title>
        <authorList>
            <person name="Gilroy R."/>
            <person name="Ravi A."/>
            <person name="Getino M."/>
            <person name="Pursley I."/>
            <person name="Horton D.L."/>
            <person name="Alikhan N.F."/>
            <person name="Baker D."/>
            <person name="Gharbi K."/>
            <person name="Hall N."/>
            <person name="Watson M."/>
            <person name="Adriaenssens E.M."/>
            <person name="Foster-Nyarko E."/>
            <person name="Jarju S."/>
            <person name="Secka A."/>
            <person name="Antonio M."/>
            <person name="Oren A."/>
            <person name="Chaudhuri R.R."/>
            <person name="La Ragione R."/>
            <person name="Hildebrand F."/>
            <person name="Pallen M.J."/>
        </authorList>
    </citation>
    <scope>NUCLEOTIDE SEQUENCE</scope>
    <source>
        <strain evidence="2">CHK158-818</strain>
    </source>
</reference>
<name>A0A9D1M5Y7_9BACT</name>
<dbReference type="CDD" id="cd06433">
    <property type="entry name" value="GT_2_WfgS_like"/>
    <property type="match status" value="1"/>
</dbReference>
<comment type="caution">
    <text evidence="2">The sequence shown here is derived from an EMBL/GenBank/DDBJ whole genome shotgun (WGS) entry which is preliminary data.</text>
</comment>
<dbReference type="PANTHER" id="PTHR22916:SF3">
    <property type="entry name" value="UDP-GLCNAC:BETAGAL BETA-1,3-N-ACETYLGLUCOSAMINYLTRANSFERASE-LIKE PROTEIN 1"/>
    <property type="match status" value="1"/>
</dbReference>
<evidence type="ECO:0000259" key="1">
    <source>
        <dbReference type="Pfam" id="PF00535"/>
    </source>
</evidence>
<dbReference type="GO" id="GO:0016758">
    <property type="term" value="F:hexosyltransferase activity"/>
    <property type="evidence" value="ECO:0007669"/>
    <property type="project" value="UniProtKB-ARBA"/>
</dbReference>
<organism evidence="2 3">
    <name type="scientific">Candidatus Gallibacteroides avistercoris</name>
    <dbReference type="NCBI Taxonomy" id="2840833"/>
    <lineage>
        <taxon>Bacteria</taxon>
        <taxon>Pseudomonadati</taxon>
        <taxon>Bacteroidota</taxon>
        <taxon>Bacteroidia</taxon>
        <taxon>Bacteroidales</taxon>
        <taxon>Bacteroidaceae</taxon>
        <taxon>Bacteroidaceae incertae sedis</taxon>
        <taxon>Candidatus Gallibacteroides</taxon>
    </lineage>
</organism>
<evidence type="ECO:0000313" key="2">
    <source>
        <dbReference type="EMBL" id="HIU54219.1"/>
    </source>
</evidence>